<gene>
    <name evidence="3" type="ORF">Zmor_013318</name>
</gene>
<organism evidence="3 4">
    <name type="scientific">Zophobas morio</name>
    <dbReference type="NCBI Taxonomy" id="2755281"/>
    <lineage>
        <taxon>Eukaryota</taxon>
        <taxon>Metazoa</taxon>
        <taxon>Ecdysozoa</taxon>
        <taxon>Arthropoda</taxon>
        <taxon>Hexapoda</taxon>
        <taxon>Insecta</taxon>
        <taxon>Pterygota</taxon>
        <taxon>Neoptera</taxon>
        <taxon>Endopterygota</taxon>
        <taxon>Coleoptera</taxon>
        <taxon>Polyphaga</taxon>
        <taxon>Cucujiformia</taxon>
        <taxon>Tenebrionidae</taxon>
        <taxon>Zophobas</taxon>
    </lineage>
</organism>
<dbReference type="InterPro" id="IPR008974">
    <property type="entry name" value="TRAF-like"/>
</dbReference>
<proteinExistence type="predicted"/>
<accession>A0AA38IDA5</accession>
<feature type="signal peptide" evidence="1">
    <location>
        <begin position="1"/>
        <end position="21"/>
    </location>
</feature>
<name>A0AA38IDA5_9CUCU</name>
<dbReference type="EMBL" id="JALNTZ010000004">
    <property type="protein sequence ID" value="KAJ3654105.1"/>
    <property type="molecule type" value="Genomic_DNA"/>
</dbReference>
<comment type="caution">
    <text evidence="3">The sequence shown here is derived from an EMBL/GenBank/DDBJ whole genome shotgun (WGS) entry which is preliminary data.</text>
</comment>
<dbReference type="Pfam" id="PF22486">
    <property type="entry name" value="MATH_2"/>
    <property type="match status" value="1"/>
</dbReference>
<evidence type="ECO:0000256" key="1">
    <source>
        <dbReference type="SAM" id="SignalP"/>
    </source>
</evidence>
<evidence type="ECO:0000313" key="3">
    <source>
        <dbReference type="EMBL" id="KAJ3654105.1"/>
    </source>
</evidence>
<reference evidence="3" key="1">
    <citation type="journal article" date="2023" name="G3 (Bethesda)">
        <title>Whole genome assemblies of Zophobas morio and Tenebrio molitor.</title>
        <authorList>
            <person name="Kaur S."/>
            <person name="Stinson S.A."/>
            <person name="diCenzo G.C."/>
        </authorList>
    </citation>
    <scope>NUCLEOTIDE SEQUENCE</scope>
    <source>
        <strain evidence="3">QUZm001</strain>
    </source>
</reference>
<keyword evidence="1" id="KW-0732">Signal</keyword>
<sequence length="280" mass="32279">MFSIDALIIITILITKVASYADVPPPNNENYTKSDTAEETQHAICRIITKEVQTSANATVKRQLKGVCTSSQLERKFKQLERKLLVELKHIKAMLAGDRSATFRTTDDYEDYFSYDEKSLNNERVEESVVSVTELITRESSWARTEIDQFNNTMYTINGENVYTYYWAVIEMGLILTKSGIHMRSADFYVLGHQLCLQLYPNHQNSAYLGIQLRPSSNFIKKHRFTILDQFDSSKDIKSQTFGGVSSYEGVYRVPYAKLQERHYLDKDTLILKLTIYLNS</sequence>
<protein>
    <recommendedName>
        <fullName evidence="2">MATH domain-containing protein</fullName>
    </recommendedName>
</protein>
<feature type="domain" description="MATH" evidence="2">
    <location>
        <begin position="165"/>
        <end position="276"/>
    </location>
</feature>
<dbReference type="AlphaFoldDB" id="A0AA38IDA5"/>
<evidence type="ECO:0000259" key="2">
    <source>
        <dbReference type="Pfam" id="PF22486"/>
    </source>
</evidence>
<dbReference type="CDD" id="cd00121">
    <property type="entry name" value="MATH"/>
    <property type="match status" value="1"/>
</dbReference>
<evidence type="ECO:0000313" key="4">
    <source>
        <dbReference type="Proteomes" id="UP001168821"/>
    </source>
</evidence>
<dbReference type="Proteomes" id="UP001168821">
    <property type="component" value="Unassembled WGS sequence"/>
</dbReference>
<keyword evidence="4" id="KW-1185">Reference proteome</keyword>
<dbReference type="Gene3D" id="2.60.210.10">
    <property type="entry name" value="Apoptosis, Tumor Necrosis Factor Receptor Associated Protein 2, Chain A"/>
    <property type="match status" value="1"/>
</dbReference>
<dbReference type="SUPFAM" id="SSF49599">
    <property type="entry name" value="TRAF domain-like"/>
    <property type="match status" value="1"/>
</dbReference>
<dbReference type="InterPro" id="IPR002083">
    <property type="entry name" value="MATH/TRAF_dom"/>
</dbReference>
<feature type="chain" id="PRO_5041285177" description="MATH domain-containing protein" evidence="1">
    <location>
        <begin position="22"/>
        <end position="280"/>
    </location>
</feature>